<keyword evidence="1" id="KW-1133">Transmembrane helix</keyword>
<evidence type="ECO:0000313" key="2">
    <source>
        <dbReference type="EMBL" id="WVZ05627.1"/>
    </source>
</evidence>
<sequence>MISWKKVRLVLWWRKNENGCVFCQNTPLFCFAFISLCIEFALYMYVRLLDLRLIRILYQGRNFRVFFFFCFSLQSYFPQAARAEMSLMLFYLLNFVASFSN</sequence>
<organism evidence="2 3">
    <name type="scientific">Vigna mungo</name>
    <name type="common">Black gram</name>
    <name type="synonym">Phaseolus mungo</name>
    <dbReference type="NCBI Taxonomy" id="3915"/>
    <lineage>
        <taxon>Eukaryota</taxon>
        <taxon>Viridiplantae</taxon>
        <taxon>Streptophyta</taxon>
        <taxon>Embryophyta</taxon>
        <taxon>Tracheophyta</taxon>
        <taxon>Spermatophyta</taxon>
        <taxon>Magnoliopsida</taxon>
        <taxon>eudicotyledons</taxon>
        <taxon>Gunneridae</taxon>
        <taxon>Pentapetalae</taxon>
        <taxon>rosids</taxon>
        <taxon>fabids</taxon>
        <taxon>Fabales</taxon>
        <taxon>Fabaceae</taxon>
        <taxon>Papilionoideae</taxon>
        <taxon>50 kb inversion clade</taxon>
        <taxon>NPAAA clade</taxon>
        <taxon>indigoferoid/millettioid clade</taxon>
        <taxon>Phaseoleae</taxon>
        <taxon>Vigna</taxon>
    </lineage>
</organism>
<keyword evidence="3" id="KW-1185">Reference proteome</keyword>
<feature type="transmembrane region" description="Helical" evidence="1">
    <location>
        <begin position="26"/>
        <end position="46"/>
    </location>
</feature>
<dbReference type="AlphaFoldDB" id="A0AAQ3RT71"/>
<evidence type="ECO:0000256" key="1">
    <source>
        <dbReference type="SAM" id="Phobius"/>
    </source>
</evidence>
<reference evidence="2 3" key="1">
    <citation type="journal article" date="2023" name="Life. Sci Alliance">
        <title>Evolutionary insights into 3D genome organization and epigenetic landscape of Vigna mungo.</title>
        <authorList>
            <person name="Junaid A."/>
            <person name="Singh B."/>
            <person name="Bhatia S."/>
        </authorList>
    </citation>
    <scope>NUCLEOTIDE SEQUENCE [LARGE SCALE GENOMIC DNA]</scope>
    <source>
        <strain evidence="2">Urdbean</strain>
    </source>
</reference>
<protein>
    <submittedName>
        <fullName evidence="2">Uncharacterized protein</fullName>
    </submittedName>
</protein>
<accession>A0AAQ3RT71</accession>
<dbReference type="EMBL" id="CP144695">
    <property type="protein sequence ID" value="WVZ05627.1"/>
    <property type="molecule type" value="Genomic_DNA"/>
</dbReference>
<dbReference type="Proteomes" id="UP001374535">
    <property type="component" value="Chromosome 6"/>
</dbReference>
<keyword evidence="1" id="KW-0812">Transmembrane</keyword>
<gene>
    <name evidence="2" type="ORF">V8G54_018973</name>
</gene>
<proteinExistence type="predicted"/>
<evidence type="ECO:0000313" key="3">
    <source>
        <dbReference type="Proteomes" id="UP001374535"/>
    </source>
</evidence>
<keyword evidence="1" id="KW-0472">Membrane</keyword>
<name>A0AAQ3RT71_VIGMU</name>